<dbReference type="Proteomes" id="UP000002725">
    <property type="component" value="Chromosome"/>
</dbReference>
<evidence type="ECO:0000256" key="1">
    <source>
        <dbReference type="SAM" id="SignalP"/>
    </source>
</evidence>
<dbReference type="EMBL" id="CP001108">
    <property type="protein sequence ID" value="ACF46455.1"/>
    <property type="molecule type" value="Genomic_DNA"/>
</dbReference>
<organism evidence="3 4">
    <name type="scientific">Prosthecochloris aestuarii (strain DSM 271 / SK 413)</name>
    <dbReference type="NCBI Taxonomy" id="290512"/>
    <lineage>
        <taxon>Bacteria</taxon>
        <taxon>Pseudomonadati</taxon>
        <taxon>Chlorobiota</taxon>
        <taxon>Chlorobiia</taxon>
        <taxon>Chlorobiales</taxon>
        <taxon>Chlorobiaceae</taxon>
        <taxon>Prosthecochloris</taxon>
    </lineage>
</organism>
<dbReference type="Gene3D" id="3.40.710.10">
    <property type="entry name" value="DD-peptidase/beta-lactamase superfamily"/>
    <property type="match status" value="1"/>
</dbReference>
<dbReference type="GO" id="GO:0008658">
    <property type="term" value="F:penicillin binding"/>
    <property type="evidence" value="ECO:0007669"/>
    <property type="project" value="InterPro"/>
</dbReference>
<dbReference type="GO" id="GO:0008800">
    <property type="term" value="F:beta-lactamase activity"/>
    <property type="evidence" value="ECO:0007669"/>
    <property type="project" value="UniProtKB-EC"/>
</dbReference>
<protein>
    <submittedName>
        <fullName evidence="3">Beta-lactamase</fullName>
        <ecNumber evidence="3">3.5.2.6</ecNumber>
    </submittedName>
</protein>
<dbReference type="KEGG" id="paa:Paes_1435"/>
<dbReference type="RefSeq" id="WP_012505988.1">
    <property type="nucleotide sequence ID" value="NC_011059.1"/>
</dbReference>
<reference evidence="3" key="1">
    <citation type="submission" date="2008-06" db="EMBL/GenBank/DDBJ databases">
        <title>Complete sequence of chromosome of Prosthecochloris aestuarii DSM 271.</title>
        <authorList>
            <consortium name="US DOE Joint Genome Institute"/>
            <person name="Lucas S."/>
            <person name="Copeland A."/>
            <person name="Lapidus A."/>
            <person name="Glavina del Rio T."/>
            <person name="Dalin E."/>
            <person name="Tice H."/>
            <person name="Bruce D."/>
            <person name="Goodwin L."/>
            <person name="Pitluck S."/>
            <person name="Schmutz J."/>
            <person name="Larimer F."/>
            <person name="Land M."/>
            <person name="Hauser L."/>
            <person name="Kyrpides N."/>
            <person name="Anderson I."/>
            <person name="Liu Z."/>
            <person name="Li T."/>
            <person name="Zhao F."/>
            <person name="Overmann J."/>
            <person name="Bryant D.A."/>
            <person name="Richardson P."/>
        </authorList>
    </citation>
    <scope>NUCLEOTIDE SEQUENCE [LARGE SCALE GENOMIC DNA]</scope>
    <source>
        <strain evidence="3">DSM 271</strain>
    </source>
</reference>
<dbReference type="SUPFAM" id="SSF56601">
    <property type="entry name" value="beta-lactamase/transpeptidase-like"/>
    <property type="match status" value="1"/>
</dbReference>
<sequence>MNRMTLLLFLLLMLPVPSNAQDIDTSLFRGYDTAFVLHNSSTAQTESVNPELSARRLSPCSTFKIYNTLFGLELGLIKGADDPWYTWDGVQRDIEAWNHDLTLRESFRASAVPAYQVLARQIGPDRMKTFIDKIGYGTGDMASGIDTFWLPRPGKTSIMISANEQVFLLKKLLEGKLPFSKEHVAILKDIMLFKETCRGKLYGKTGSGMDEEGHWNLGWFVGFIESGGEVHIFACNITDGDNPSGLIAREIVIEVLNAKGLL</sequence>
<keyword evidence="1" id="KW-0732">Signal</keyword>
<dbReference type="AlphaFoldDB" id="B4S8R8"/>
<gene>
    <name evidence="3" type="ordered locus">Paes_1435</name>
</gene>
<feature type="signal peptide" evidence="1">
    <location>
        <begin position="1"/>
        <end position="20"/>
    </location>
</feature>
<dbReference type="EC" id="3.5.2.6" evidence="3"/>
<evidence type="ECO:0000313" key="4">
    <source>
        <dbReference type="Proteomes" id="UP000002725"/>
    </source>
</evidence>
<name>B4S8R8_PROA2</name>
<dbReference type="InterPro" id="IPR012338">
    <property type="entry name" value="Beta-lactam/transpept-like"/>
</dbReference>
<keyword evidence="3" id="KW-0378">Hydrolase</keyword>
<evidence type="ECO:0000259" key="2">
    <source>
        <dbReference type="Pfam" id="PF00905"/>
    </source>
</evidence>
<evidence type="ECO:0000313" key="3">
    <source>
        <dbReference type="EMBL" id="ACF46455.1"/>
    </source>
</evidence>
<dbReference type="Pfam" id="PF00905">
    <property type="entry name" value="Transpeptidase"/>
    <property type="match status" value="1"/>
</dbReference>
<dbReference type="InterPro" id="IPR001460">
    <property type="entry name" value="PCN-bd_Tpept"/>
</dbReference>
<feature type="chain" id="PRO_5002823027" evidence="1">
    <location>
        <begin position="21"/>
        <end position="262"/>
    </location>
</feature>
<dbReference type="eggNOG" id="COG2602">
    <property type="taxonomic scope" value="Bacteria"/>
</dbReference>
<feature type="domain" description="Penicillin-binding protein transpeptidase" evidence="2">
    <location>
        <begin position="48"/>
        <end position="255"/>
    </location>
</feature>
<keyword evidence="4" id="KW-1185">Reference proteome</keyword>
<dbReference type="HOGENOM" id="CLU_035412_2_0_10"/>
<proteinExistence type="predicted"/>
<accession>B4S8R8</accession>